<dbReference type="STRING" id="1225564.AA309_18395"/>
<proteinExistence type="predicted"/>
<sequence>MDDAWTRNPEDGQKTFDRLGSNEKELFWIENTTWRFKDGYNYFGRHPEKVLGFLEKYMH</sequence>
<dbReference type="AlphaFoldDB" id="A0A0H1R957"/>
<reference evidence="1 2" key="1">
    <citation type="submission" date="2015-05" db="EMBL/GenBank/DDBJ databases">
        <title>Draft genome sequence of Microvirga vignae strain BR3299, a novel nitrogen fixing bacteria isolated from Brazil semi-aired region.</title>
        <authorList>
            <person name="Zilli J.E."/>
            <person name="Passos S.R."/>
            <person name="Leite J."/>
            <person name="Baldani J.I."/>
            <person name="Xavier G.R."/>
            <person name="Rumjaneck N.G."/>
            <person name="Simoes-Araujo J.L."/>
        </authorList>
    </citation>
    <scope>NUCLEOTIDE SEQUENCE [LARGE SCALE GENOMIC DNA]</scope>
    <source>
        <strain evidence="1 2">BR3299</strain>
    </source>
</reference>
<organism evidence="1 2">
    <name type="scientific">Microvirga vignae</name>
    <dbReference type="NCBI Taxonomy" id="1225564"/>
    <lineage>
        <taxon>Bacteria</taxon>
        <taxon>Pseudomonadati</taxon>
        <taxon>Pseudomonadota</taxon>
        <taxon>Alphaproteobacteria</taxon>
        <taxon>Hyphomicrobiales</taxon>
        <taxon>Methylobacteriaceae</taxon>
        <taxon>Microvirga</taxon>
    </lineage>
</organism>
<dbReference type="Proteomes" id="UP000035489">
    <property type="component" value="Unassembled WGS sequence"/>
</dbReference>
<evidence type="ECO:0000313" key="1">
    <source>
        <dbReference type="EMBL" id="KLK91728.1"/>
    </source>
</evidence>
<keyword evidence="2" id="KW-1185">Reference proteome</keyword>
<dbReference type="RefSeq" id="WP_047190476.1">
    <property type="nucleotide sequence ID" value="NZ_LCYG01000046.1"/>
</dbReference>
<accession>A0A0H1R957</accession>
<comment type="caution">
    <text evidence="1">The sequence shown here is derived from an EMBL/GenBank/DDBJ whole genome shotgun (WGS) entry which is preliminary data.</text>
</comment>
<dbReference type="EMBL" id="LCYG01000046">
    <property type="protein sequence ID" value="KLK91728.1"/>
    <property type="molecule type" value="Genomic_DNA"/>
</dbReference>
<dbReference type="PATRIC" id="fig|1225564.3.peg.4817"/>
<evidence type="ECO:0000313" key="2">
    <source>
        <dbReference type="Proteomes" id="UP000035489"/>
    </source>
</evidence>
<name>A0A0H1R957_9HYPH</name>
<gene>
    <name evidence="1" type="ORF">AA309_18395</name>
</gene>
<protein>
    <submittedName>
        <fullName evidence="1">Uncharacterized protein</fullName>
    </submittedName>
</protein>